<evidence type="ECO:0000313" key="2">
    <source>
        <dbReference type="EMBL" id="CAF0917040.1"/>
    </source>
</evidence>
<accession>A0A814ATA3</accession>
<dbReference type="Proteomes" id="UP000663860">
    <property type="component" value="Unassembled WGS sequence"/>
</dbReference>
<dbReference type="AlphaFoldDB" id="A0A814ATA3"/>
<dbReference type="Proteomes" id="UP000663868">
    <property type="component" value="Unassembled WGS sequence"/>
</dbReference>
<proteinExistence type="predicted"/>
<feature type="region of interest" description="Disordered" evidence="1">
    <location>
        <begin position="68"/>
        <end position="115"/>
    </location>
</feature>
<name>A0A814ATA3_9BILA</name>
<evidence type="ECO:0000313" key="5">
    <source>
        <dbReference type="EMBL" id="CAF3578823.1"/>
    </source>
</evidence>
<gene>
    <name evidence="2" type="ORF">IZO911_LOCUS13100</name>
    <name evidence="3" type="ORF">JYZ213_LOCUS13907</name>
    <name evidence="5" type="ORF">KXQ929_LOCUS4014</name>
    <name evidence="4" type="ORF">OXD698_LOCUS1169</name>
</gene>
<reference evidence="2" key="1">
    <citation type="submission" date="2021-02" db="EMBL/GenBank/DDBJ databases">
        <authorList>
            <person name="Nowell W R."/>
        </authorList>
    </citation>
    <scope>NUCLEOTIDE SEQUENCE</scope>
</reference>
<evidence type="ECO:0000313" key="4">
    <source>
        <dbReference type="EMBL" id="CAF3498412.1"/>
    </source>
</evidence>
<sequence>MDQERAMMIFLSYQKLRMPTFSVRQRRTENPLRERLLVRKFIAQLEAYYFYQQQQQIQWQYYKEQETMASTNTQTTQQDEQISQMDVDREIDEHNETEDETSNIIDSSASEDEDDSVCSIVMSTNDDNNTTSDSLDTSDLMKNYALMLEVPTTLTTTNDKV</sequence>
<evidence type="ECO:0000256" key="1">
    <source>
        <dbReference type="SAM" id="MobiDB-lite"/>
    </source>
</evidence>
<evidence type="ECO:0000313" key="6">
    <source>
        <dbReference type="Proteomes" id="UP000663860"/>
    </source>
</evidence>
<evidence type="ECO:0000313" key="3">
    <source>
        <dbReference type="EMBL" id="CAF0962289.1"/>
    </source>
</evidence>
<protein>
    <submittedName>
        <fullName evidence="2">Uncharacterized protein</fullName>
    </submittedName>
</protein>
<dbReference type="EMBL" id="CAJOAZ010000032">
    <property type="protein sequence ID" value="CAF3498412.1"/>
    <property type="molecule type" value="Genomic_DNA"/>
</dbReference>
<organism evidence="2 6">
    <name type="scientific">Adineta steineri</name>
    <dbReference type="NCBI Taxonomy" id="433720"/>
    <lineage>
        <taxon>Eukaryota</taxon>
        <taxon>Metazoa</taxon>
        <taxon>Spiralia</taxon>
        <taxon>Gnathifera</taxon>
        <taxon>Rotifera</taxon>
        <taxon>Eurotatoria</taxon>
        <taxon>Bdelloidea</taxon>
        <taxon>Adinetida</taxon>
        <taxon>Adinetidae</taxon>
        <taxon>Adineta</taxon>
    </lineage>
</organism>
<feature type="compositionally biased region" description="Polar residues" evidence="1">
    <location>
        <begin position="68"/>
        <end position="84"/>
    </location>
</feature>
<dbReference type="EMBL" id="CAJNOE010000103">
    <property type="protein sequence ID" value="CAF0917040.1"/>
    <property type="molecule type" value="Genomic_DNA"/>
</dbReference>
<dbReference type="EMBL" id="CAJNOG010000113">
    <property type="protein sequence ID" value="CAF0962289.1"/>
    <property type="molecule type" value="Genomic_DNA"/>
</dbReference>
<dbReference type="Proteomes" id="UP000663844">
    <property type="component" value="Unassembled WGS sequence"/>
</dbReference>
<dbReference type="Proteomes" id="UP000663845">
    <property type="component" value="Unassembled WGS sequence"/>
</dbReference>
<dbReference type="EMBL" id="CAJOBB010000134">
    <property type="protein sequence ID" value="CAF3578823.1"/>
    <property type="molecule type" value="Genomic_DNA"/>
</dbReference>
<comment type="caution">
    <text evidence="2">The sequence shown here is derived from an EMBL/GenBank/DDBJ whole genome shotgun (WGS) entry which is preliminary data.</text>
</comment>